<organism evidence="2 3">
    <name type="scientific">Myxococcus llanfairpwllgwyngyllgogerychwyrndrobwllllantysiliogogogochensis</name>
    <dbReference type="NCBI Taxonomy" id="2590453"/>
    <lineage>
        <taxon>Bacteria</taxon>
        <taxon>Pseudomonadati</taxon>
        <taxon>Myxococcota</taxon>
        <taxon>Myxococcia</taxon>
        <taxon>Myxococcales</taxon>
        <taxon>Cystobacterineae</taxon>
        <taxon>Myxococcaceae</taxon>
        <taxon>Myxococcus</taxon>
    </lineage>
</organism>
<dbReference type="EMBL" id="VIFM01000034">
    <property type="protein sequence ID" value="TQF15846.1"/>
    <property type="molecule type" value="Genomic_DNA"/>
</dbReference>
<dbReference type="RefSeq" id="WP_141642468.1">
    <property type="nucleotide sequence ID" value="NZ_VIFM01000034.1"/>
</dbReference>
<reference evidence="2 3" key="1">
    <citation type="submission" date="2019-06" db="EMBL/GenBank/DDBJ databases">
        <authorList>
            <person name="Livingstone P."/>
            <person name="Whitworth D."/>
        </authorList>
    </citation>
    <scope>NUCLEOTIDE SEQUENCE [LARGE SCALE GENOMIC DNA]</scope>
    <source>
        <strain evidence="2 3">AM401</strain>
    </source>
</reference>
<feature type="compositionally biased region" description="Basic and acidic residues" evidence="1">
    <location>
        <begin position="64"/>
        <end position="75"/>
    </location>
</feature>
<dbReference type="AlphaFoldDB" id="A0A540X3M4"/>
<protein>
    <submittedName>
        <fullName evidence="2">Uncharacterized protein</fullName>
    </submittedName>
</protein>
<comment type="caution">
    <text evidence="2">The sequence shown here is derived from an EMBL/GenBank/DDBJ whole genome shotgun (WGS) entry which is preliminary data.</text>
</comment>
<gene>
    <name evidence="2" type="ORF">FJV41_11370</name>
</gene>
<evidence type="ECO:0000313" key="2">
    <source>
        <dbReference type="EMBL" id="TQF15846.1"/>
    </source>
</evidence>
<name>A0A540X3M4_9BACT</name>
<proteinExistence type="predicted"/>
<keyword evidence="3" id="KW-1185">Reference proteome</keyword>
<feature type="region of interest" description="Disordered" evidence="1">
    <location>
        <begin position="31"/>
        <end position="123"/>
    </location>
</feature>
<sequence length="123" mass="13351">MFQPNPRVLSMIAPFSRLASLHLEQLTRPLCDASVTRTPPRHGRAHEHTASMDDVDASLKRPGHAHEHTASRDDVGASLTRPGHADEHTASLDDVDASLPRPDRSAGSRRLGRATVTVLRGTP</sequence>
<dbReference type="Proteomes" id="UP000315369">
    <property type="component" value="Unassembled WGS sequence"/>
</dbReference>
<accession>A0A540X3M4</accession>
<evidence type="ECO:0000313" key="3">
    <source>
        <dbReference type="Proteomes" id="UP000315369"/>
    </source>
</evidence>
<evidence type="ECO:0000256" key="1">
    <source>
        <dbReference type="SAM" id="MobiDB-lite"/>
    </source>
</evidence>